<dbReference type="PANTHER" id="PTHR24023:SF1095">
    <property type="entry name" value="EGF-LIKE DOMAIN-CONTAINING PROTEIN"/>
    <property type="match status" value="1"/>
</dbReference>
<keyword evidence="3" id="KW-1185">Reference proteome</keyword>
<evidence type="ECO:0000313" key="3">
    <source>
        <dbReference type="Proteomes" id="UP000202176"/>
    </source>
</evidence>
<proteinExistence type="predicted"/>
<evidence type="ECO:0000256" key="1">
    <source>
        <dbReference type="SAM" id="MobiDB-lite"/>
    </source>
</evidence>
<feature type="region of interest" description="Disordered" evidence="1">
    <location>
        <begin position="15"/>
        <end position="162"/>
    </location>
</feature>
<accession>W5S535</accession>
<dbReference type="KEGG" id="vg:18266339"/>
<feature type="compositionally biased region" description="Polar residues" evidence="1">
    <location>
        <begin position="15"/>
        <end position="27"/>
    </location>
</feature>
<dbReference type="InterPro" id="IPR008160">
    <property type="entry name" value="Collagen"/>
</dbReference>
<keyword evidence="2" id="KW-0176">Collagen</keyword>
<dbReference type="GO" id="GO:0005615">
    <property type="term" value="C:extracellular space"/>
    <property type="evidence" value="ECO:0007669"/>
    <property type="project" value="TreeGrafter"/>
</dbReference>
<dbReference type="GeneID" id="18266339"/>
<protein>
    <submittedName>
        <fullName evidence="2">Collagen triple helix repeat protein</fullName>
    </submittedName>
</protein>
<evidence type="ECO:0000313" key="2">
    <source>
        <dbReference type="EMBL" id="AHH01878.1"/>
    </source>
</evidence>
<name>W5S535_9VIRU</name>
<feature type="compositionally biased region" description="Gly residues" evidence="1">
    <location>
        <begin position="55"/>
        <end position="64"/>
    </location>
</feature>
<dbReference type="GO" id="GO:0031012">
    <property type="term" value="C:extracellular matrix"/>
    <property type="evidence" value="ECO:0007669"/>
    <property type="project" value="TreeGrafter"/>
</dbReference>
<sequence>MRRYDPTRIWVGPQTQPLVLSIGNSSQGVTGPTGPTGPEGNPGPTGATGPTGPVGPRGGTGFTGPTGNDGPTGENGAIGPIGSTGISGPTGPAGNTGPTGPVGTTGEIGVTGQIGPTGPTGPNGFTGTTGPIGATGPTGEQGETGFTGSIGPIGPTGNIGFTGSTGTIGEVGAIGATGAIGSTGATGVTGATGEGVPPEVFSGIRSSSFTQSTTPTVVIGLTSFVPNPNFSSSQYTVPVSSSQNQYFLTSLIQIAGVMTEGQIQTLQIYDQTAGIVLAEENFYWPFNSISITTETLVEASCFCQLQTGNSYVIRVFNTGGDQVTLQGLQFSGFRVK</sequence>
<dbReference type="GO" id="GO:0030198">
    <property type="term" value="P:extracellular matrix organization"/>
    <property type="evidence" value="ECO:0007669"/>
    <property type="project" value="TreeGrafter"/>
</dbReference>
<dbReference type="Pfam" id="PF01391">
    <property type="entry name" value="Collagen"/>
    <property type="match status" value="2"/>
</dbReference>
<feature type="compositionally biased region" description="Low complexity" evidence="1">
    <location>
        <begin position="65"/>
        <end position="138"/>
    </location>
</feature>
<organism evidence="2 3">
    <name type="scientific">Pithovirus sibericum</name>
    <dbReference type="NCBI Taxonomy" id="1450746"/>
    <lineage>
        <taxon>Viruses</taxon>
        <taxon>Pithoviruses</taxon>
        <taxon>Orthopithovirinae</taxon>
        <taxon>Alphapithovirus</taxon>
        <taxon>Alphapithovirus sibericum</taxon>
    </lineage>
</organism>
<dbReference type="RefSeq" id="YP_009001213.1">
    <property type="nucleotide sequence ID" value="NC_023423.1"/>
</dbReference>
<gene>
    <name evidence="2" type="ORF">pv_311</name>
</gene>
<feature type="compositionally biased region" description="Low complexity" evidence="1">
    <location>
        <begin position="28"/>
        <end position="51"/>
    </location>
</feature>
<reference evidence="2 3" key="1">
    <citation type="journal article" date="2014" name="Proc. Natl. Acad. Sci. U.S.A.">
        <title>Thirty-thousand-year-old distant relative of giant icosahedral DNA viruses with a pandoravirus morphology.</title>
        <authorList>
            <person name="Legendre M."/>
            <person name="Bartoli J."/>
            <person name="Shmakova L."/>
            <person name="Jeudy S."/>
            <person name="Labadie K."/>
            <person name="Adrait A."/>
            <person name="Lescot M."/>
            <person name="Poirot O."/>
            <person name="Bertaux L."/>
            <person name="Bruley C."/>
            <person name="Coute Y."/>
            <person name="Rivkina E."/>
            <person name="Abergel C."/>
            <person name="Claverie J.M."/>
        </authorList>
    </citation>
    <scope>NUCLEOTIDE SEQUENCE [LARGE SCALE GENOMIC DNA]</scope>
    <source>
        <strain evidence="2">P1084-T</strain>
    </source>
</reference>
<dbReference type="PANTHER" id="PTHR24023">
    <property type="entry name" value="COLLAGEN ALPHA"/>
    <property type="match status" value="1"/>
</dbReference>
<dbReference type="Proteomes" id="UP000202176">
    <property type="component" value="Segment"/>
</dbReference>
<dbReference type="EMBL" id="KF740664">
    <property type="protein sequence ID" value="AHH01878.1"/>
    <property type="molecule type" value="Genomic_DNA"/>
</dbReference>
<dbReference type="InterPro" id="IPR050149">
    <property type="entry name" value="Collagen_superfamily"/>
</dbReference>
<dbReference type="GO" id="GO:0030020">
    <property type="term" value="F:extracellular matrix structural constituent conferring tensile strength"/>
    <property type="evidence" value="ECO:0007669"/>
    <property type="project" value="TreeGrafter"/>
</dbReference>